<feature type="compositionally biased region" description="Polar residues" evidence="1">
    <location>
        <begin position="52"/>
        <end position="61"/>
    </location>
</feature>
<gene>
    <name evidence="4" type="primary">mltB</name>
    <name evidence="4" type="ORF">ABDJ40_15845</name>
</gene>
<organism evidence="4 5">
    <name type="scientific">Roseateles flavus</name>
    <dbReference type="NCBI Taxonomy" id="3149041"/>
    <lineage>
        <taxon>Bacteria</taxon>
        <taxon>Pseudomonadati</taxon>
        <taxon>Pseudomonadota</taxon>
        <taxon>Betaproteobacteria</taxon>
        <taxon>Burkholderiales</taxon>
        <taxon>Sphaerotilaceae</taxon>
        <taxon>Roseateles</taxon>
    </lineage>
</organism>
<proteinExistence type="predicted"/>
<dbReference type="PANTHER" id="PTHR30163:SF9">
    <property type="entry name" value="MEMBRANE-BOUND LYTIC MUREIN TRANSGLYCOSYLASE B"/>
    <property type="match status" value="1"/>
</dbReference>
<feature type="compositionally biased region" description="Basic residues" evidence="1">
    <location>
        <begin position="62"/>
        <end position="73"/>
    </location>
</feature>
<dbReference type="EMBL" id="JBDPZC010000007">
    <property type="protein sequence ID" value="MEO3714238.1"/>
    <property type="molecule type" value="Genomic_DNA"/>
</dbReference>
<dbReference type="SUPFAM" id="SSF53955">
    <property type="entry name" value="Lysozyme-like"/>
    <property type="match status" value="1"/>
</dbReference>
<dbReference type="InterPro" id="IPR031304">
    <property type="entry name" value="SLT_2"/>
</dbReference>
<name>A0ABV0GGN6_9BURK</name>
<evidence type="ECO:0000313" key="4">
    <source>
        <dbReference type="EMBL" id="MEO3714238.1"/>
    </source>
</evidence>
<dbReference type="CDD" id="cd13399">
    <property type="entry name" value="Slt35-like"/>
    <property type="match status" value="1"/>
</dbReference>
<evidence type="ECO:0000256" key="1">
    <source>
        <dbReference type="SAM" id="MobiDB-lite"/>
    </source>
</evidence>
<feature type="chain" id="PRO_5046513675" evidence="2">
    <location>
        <begin position="25"/>
        <end position="403"/>
    </location>
</feature>
<dbReference type="Gene3D" id="1.10.8.350">
    <property type="entry name" value="Bacterial muramidase"/>
    <property type="match status" value="1"/>
</dbReference>
<evidence type="ECO:0000313" key="5">
    <source>
        <dbReference type="Proteomes" id="UP001462640"/>
    </source>
</evidence>
<feature type="domain" description="Transglycosylase SLT" evidence="3">
    <location>
        <begin position="94"/>
        <end position="391"/>
    </location>
</feature>
<comment type="caution">
    <text evidence="4">The sequence shown here is derived from an EMBL/GenBank/DDBJ whole genome shotgun (WGS) entry which is preliminary data.</text>
</comment>
<accession>A0ABV0GGN6</accession>
<dbReference type="NCBIfam" id="TIGR02282">
    <property type="entry name" value="MltB"/>
    <property type="match status" value="1"/>
</dbReference>
<reference evidence="4 5" key="1">
    <citation type="submission" date="2024-05" db="EMBL/GenBank/DDBJ databases">
        <title>Roseateles sp. 2.12 16S ribosomal RNA gene Genome sequencing and assembly.</title>
        <authorList>
            <person name="Woo H."/>
        </authorList>
    </citation>
    <scope>NUCLEOTIDE SEQUENCE [LARGE SCALE GENOMIC DNA]</scope>
    <source>
        <strain evidence="4 5">2.12</strain>
    </source>
</reference>
<dbReference type="InterPro" id="IPR011757">
    <property type="entry name" value="Lytic_transglycosylase_MltB"/>
</dbReference>
<dbReference type="InterPro" id="IPR023346">
    <property type="entry name" value="Lysozyme-like_dom_sf"/>
</dbReference>
<keyword evidence="2" id="KW-0732">Signal</keyword>
<sequence length="403" mass="42739">MLTLPALPHSLVALSLLPVSLLLATPVCRAQAAERPSATASASPAAPAANRKTLTAGQRSKQTGKTKPARHTKGGTAPGSADAKAPALGQTAAVLAFAAEHAASLNQTPEQIAALLAQARILPSVQRLIMPTPAGTAKDWMAYRDRFVEPRRLQAGLAFWEANAEALARAEETYGVPAEIVLGIIGVETFYGRIMGGFRILDALATLSFDFPTGRSDRSPFFREELHQFLLLCQRDGLDPLALKGSYAGALGLGQFMPGSWMRHAVDFDGDGHADLINSPADAIGSVANFLAQHGWQRALPTDYTVAAPAGTAERAQLLAPDVRPTFTPAQMQALGARLSEAGQEHTGKLALIELQMGDAAPVYVAGTDNFFVLTRYNQSAYYAMAVISLGRKLGQMRRAGTD</sequence>
<dbReference type="InterPro" id="IPR043426">
    <property type="entry name" value="MltB-like"/>
</dbReference>
<feature type="region of interest" description="Disordered" evidence="1">
    <location>
        <begin position="35"/>
        <end position="84"/>
    </location>
</feature>
<feature type="compositionally biased region" description="Low complexity" evidence="1">
    <location>
        <begin position="35"/>
        <end position="51"/>
    </location>
</feature>
<protein>
    <submittedName>
        <fullName evidence="4">Lytic murein transglycosylase B</fullName>
    </submittedName>
</protein>
<evidence type="ECO:0000259" key="3">
    <source>
        <dbReference type="Pfam" id="PF13406"/>
    </source>
</evidence>
<evidence type="ECO:0000256" key="2">
    <source>
        <dbReference type="SAM" id="SignalP"/>
    </source>
</evidence>
<dbReference type="Gene3D" id="1.10.530.10">
    <property type="match status" value="1"/>
</dbReference>
<keyword evidence="5" id="KW-1185">Reference proteome</keyword>
<dbReference type="PANTHER" id="PTHR30163">
    <property type="entry name" value="MEMBRANE-BOUND LYTIC MUREIN TRANSGLYCOSYLASE B"/>
    <property type="match status" value="1"/>
</dbReference>
<feature type="signal peptide" evidence="2">
    <location>
        <begin position="1"/>
        <end position="24"/>
    </location>
</feature>
<dbReference type="Pfam" id="PF13406">
    <property type="entry name" value="SLT_2"/>
    <property type="match status" value="1"/>
</dbReference>
<dbReference type="Proteomes" id="UP001462640">
    <property type="component" value="Unassembled WGS sequence"/>
</dbReference>